<gene>
    <name evidence="4" type="ORF">A1Q1_01646</name>
</gene>
<dbReference type="InterPro" id="IPR032466">
    <property type="entry name" value="Metal_Hydrolase"/>
</dbReference>
<keyword evidence="2" id="KW-1133">Transmembrane helix</keyword>
<dbReference type="InterPro" id="IPR033932">
    <property type="entry name" value="YtcJ-like"/>
</dbReference>
<feature type="transmembrane region" description="Helical" evidence="2">
    <location>
        <begin position="36"/>
        <end position="53"/>
    </location>
</feature>
<sequence>MSQRSQLRQRNTRHAGRYAPKDRPGAPPTRAKPNRSVHIAISLIVLAAMLVFAQKQGNPQRPWSVDSGSRPLPKTYAVCSSEKRIYTVPPAGGLGATECVVVADKRVKDVGSLAHVRRTYGDRSAKIKAPDGKTGIKVIQIPAGYSLTPGWTDSHAHPLHYGEFRSLSLVGSKSVQEIVDKVEEHVRTKGVKSGEWVTGMGWDQTLWDVKEFPTADVPIVLSRIDVHAVWVSPAVLEQIGEIPLEDVDGGKVVRDAEGKPTGVFVDNAIRAYVTPVQPEKTDTERENFLRIVSDDALRLGMTGIHDAGLLPVEVEFFRRMADEGKLPLRYYTMLLCKNQTEYCGANVERAEGAGDGRWTLRSVKLYGDGALGSRGAALIEDYSDQPGWKGFLLTPEESWAPTIKKWYDEGWQVNVHAIGDKANRVVIDAMEAAIGDDPAKGRESRLRIEHAQIMTPADLERAAKLGIIASYQPTHATSDMHYAEERLGPERLHGAYAWQSYLKAGGRTTLGSDFPVEEPSPLKGFFAAVARTDEKGDSPHGPGGWVPEEKLSREQALRGFTADRELCRS</sequence>
<feature type="region of interest" description="Disordered" evidence="1">
    <location>
        <begin position="1"/>
        <end position="34"/>
    </location>
</feature>
<protein>
    <recommendedName>
        <fullName evidence="3">Amidohydrolase 3 domain-containing protein</fullName>
    </recommendedName>
</protein>
<comment type="caution">
    <text evidence="4">The sequence shown here is derived from an EMBL/GenBank/DDBJ whole genome shotgun (WGS) entry which is preliminary data.</text>
</comment>
<dbReference type="RefSeq" id="XP_014180160.1">
    <property type="nucleotide sequence ID" value="XM_014324685.1"/>
</dbReference>
<dbReference type="Gene3D" id="3.20.20.140">
    <property type="entry name" value="Metal-dependent hydrolases"/>
    <property type="match status" value="1"/>
</dbReference>
<evidence type="ECO:0000256" key="2">
    <source>
        <dbReference type="SAM" id="Phobius"/>
    </source>
</evidence>
<keyword evidence="2" id="KW-0472">Membrane</keyword>
<dbReference type="VEuPathDB" id="FungiDB:A1Q1_01646"/>
<evidence type="ECO:0000256" key="1">
    <source>
        <dbReference type="SAM" id="MobiDB-lite"/>
    </source>
</evidence>
<dbReference type="SUPFAM" id="SSF51556">
    <property type="entry name" value="Metallo-dependent hydrolases"/>
    <property type="match status" value="1"/>
</dbReference>
<dbReference type="CDD" id="cd01300">
    <property type="entry name" value="YtcJ_like"/>
    <property type="match status" value="1"/>
</dbReference>
<feature type="domain" description="Amidohydrolase 3" evidence="3">
    <location>
        <begin position="144"/>
        <end position="563"/>
    </location>
</feature>
<keyword evidence="2" id="KW-0812">Transmembrane</keyword>
<evidence type="ECO:0000313" key="4">
    <source>
        <dbReference type="EMBL" id="EJT49246.1"/>
    </source>
</evidence>
<dbReference type="EMBL" id="ALBS01000176">
    <property type="protein sequence ID" value="EJT49246.1"/>
    <property type="molecule type" value="Genomic_DNA"/>
</dbReference>
<dbReference type="Proteomes" id="UP000002748">
    <property type="component" value="Unassembled WGS sequence"/>
</dbReference>
<reference evidence="4" key="1">
    <citation type="journal article" date="2003" name="Mycoses">
        <title>Disseminated trichosporonosis in China.</title>
        <authorList>
            <person name="Yang R."/>
            <person name="Ao J."/>
            <person name="Wang W."/>
            <person name="Song K."/>
            <person name="Li R."/>
            <person name="Wang D."/>
        </authorList>
    </citation>
    <scope>NUCLEOTIDE SEQUENCE [LARGE SCALE GENOMIC DNA]</scope>
    <source>
        <strain evidence="4">CBS 2479</strain>
    </source>
</reference>
<dbReference type="AlphaFoldDB" id="J5T595"/>
<dbReference type="PANTHER" id="PTHR22642">
    <property type="entry name" value="IMIDAZOLONEPROPIONASE"/>
    <property type="match status" value="1"/>
</dbReference>
<reference evidence="4" key="3">
    <citation type="submission" date="2012-07" db="EMBL/GenBank/DDBJ databases">
        <authorList>
            <person name="Yang R.-Y."/>
            <person name="Li H.-T."/>
            <person name="Zhu H."/>
            <person name="Zhou G.-P."/>
            <person name="Wang M."/>
            <person name="Wang L."/>
        </authorList>
    </citation>
    <scope>NUCLEOTIDE SEQUENCE</scope>
    <source>
        <strain evidence="4">CBS 2479</strain>
    </source>
</reference>
<accession>J5T595</accession>
<dbReference type="Gene3D" id="3.10.310.70">
    <property type="match status" value="1"/>
</dbReference>
<proteinExistence type="predicted"/>
<dbReference type="KEGG" id="tasa:A1Q1_01646"/>
<dbReference type="HOGENOM" id="CLU_009942_1_1_1"/>
<dbReference type="PANTHER" id="PTHR22642:SF2">
    <property type="entry name" value="PROTEIN LONG AFTER FAR-RED 3"/>
    <property type="match status" value="1"/>
</dbReference>
<dbReference type="OrthoDB" id="3501663at2759"/>
<dbReference type="Pfam" id="PF07969">
    <property type="entry name" value="Amidohydro_3"/>
    <property type="match status" value="1"/>
</dbReference>
<dbReference type="GeneID" id="25985160"/>
<name>J5T595_TRIAS</name>
<dbReference type="InterPro" id="IPR013108">
    <property type="entry name" value="Amidohydro_3"/>
</dbReference>
<organism evidence="4">
    <name type="scientific">Trichosporon asahii var. asahii (strain ATCC 90039 / CBS 2479 / JCM 2466 / KCTC 7840 / NBRC 103889/ NCYC 2677 / UAMH 7654)</name>
    <name type="common">Yeast</name>
    <dbReference type="NCBI Taxonomy" id="1186058"/>
    <lineage>
        <taxon>Eukaryota</taxon>
        <taxon>Fungi</taxon>
        <taxon>Dikarya</taxon>
        <taxon>Basidiomycota</taxon>
        <taxon>Agaricomycotina</taxon>
        <taxon>Tremellomycetes</taxon>
        <taxon>Trichosporonales</taxon>
        <taxon>Trichosporonaceae</taxon>
        <taxon>Trichosporon</taxon>
    </lineage>
</organism>
<reference evidence="4" key="2">
    <citation type="journal article" date="2012" name="Eukaryot. Cell">
        <title>Draft genome sequence of CBS 2479, the standard type strain of Trichosporon asahii.</title>
        <authorList>
            <person name="Yang R.Y."/>
            <person name="Li H.T."/>
            <person name="Zhu H."/>
            <person name="Zhou G.P."/>
            <person name="Wang M."/>
            <person name="Wang L."/>
        </authorList>
    </citation>
    <scope>NUCLEOTIDE SEQUENCE [LARGE SCALE GENOMIC DNA]</scope>
</reference>
<evidence type="ECO:0000259" key="3">
    <source>
        <dbReference type="Pfam" id="PF07969"/>
    </source>
</evidence>